<comment type="subcellular location">
    <subcellularLocation>
        <location evidence="1">Cytoplasm</location>
    </subcellularLocation>
</comment>
<evidence type="ECO:0000313" key="12">
    <source>
        <dbReference type="Proteomes" id="UP000027135"/>
    </source>
</evidence>
<keyword evidence="2" id="KW-0963">Cytoplasm</keyword>
<name>A0A067R9K1_ZOONE</name>
<dbReference type="GO" id="GO:0031048">
    <property type="term" value="P:regulatory ncRNA-mediated heterochromatin formation"/>
    <property type="evidence" value="ECO:0007669"/>
    <property type="project" value="TreeGrafter"/>
</dbReference>
<accession>A0A067R9K1</accession>
<dbReference type="Pfam" id="PF25396">
    <property type="entry name" value="ZNFX1"/>
    <property type="match status" value="1"/>
</dbReference>
<feature type="region of interest" description="Disordered" evidence="9">
    <location>
        <begin position="154"/>
        <end position="173"/>
    </location>
</feature>
<dbReference type="Pfam" id="PF13087">
    <property type="entry name" value="AAA_12"/>
    <property type="match status" value="1"/>
</dbReference>
<dbReference type="OrthoDB" id="2423195at2759"/>
<evidence type="ECO:0000259" key="10">
    <source>
        <dbReference type="PROSITE" id="PS51981"/>
    </source>
</evidence>
<dbReference type="FunCoup" id="A0A067R9K1">
    <property type="interactions" value="3"/>
</dbReference>
<dbReference type="Gene3D" id="3.40.50.300">
    <property type="entry name" value="P-loop containing nucleotide triphosphate hydrolases"/>
    <property type="match status" value="3"/>
</dbReference>
<dbReference type="InterPro" id="IPR041679">
    <property type="entry name" value="DNA2/NAM7-like_C"/>
</dbReference>
<dbReference type="GO" id="GO:0031380">
    <property type="term" value="C:nuclear RNA-directed RNA polymerase complex"/>
    <property type="evidence" value="ECO:0007669"/>
    <property type="project" value="TreeGrafter"/>
</dbReference>
<dbReference type="InterPro" id="IPR047187">
    <property type="entry name" value="SF1_C_Upf1"/>
</dbReference>
<dbReference type="InterPro" id="IPR057373">
    <property type="entry name" value="ZNFX1"/>
</dbReference>
<protein>
    <submittedName>
        <fullName evidence="11">NFX1-type zinc finger-containing protein 1</fullName>
    </submittedName>
</protein>
<evidence type="ECO:0000256" key="3">
    <source>
        <dbReference type="ARBA" id="ARBA00022723"/>
    </source>
</evidence>
<dbReference type="eggNOG" id="KOG1807">
    <property type="taxonomic scope" value="Eukaryota"/>
</dbReference>
<dbReference type="InterPro" id="IPR000967">
    <property type="entry name" value="Znf_NFX1"/>
</dbReference>
<evidence type="ECO:0000256" key="7">
    <source>
        <dbReference type="ARBA" id="ARBA00022859"/>
    </source>
</evidence>
<dbReference type="SMART" id="SM00438">
    <property type="entry name" value="ZnF_NFX"/>
    <property type="match status" value="10"/>
</dbReference>
<dbReference type="FunFam" id="3.40.50.300:FF:000742">
    <property type="entry name" value="NFX1-type zinc finger-containing protein 1"/>
    <property type="match status" value="1"/>
</dbReference>
<dbReference type="CDD" id="cd18808">
    <property type="entry name" value="SF1_C_Upf1"/>
    <property type="match status" value="1"/>
</dbReference>
<dbReference type="SUPFAM" id="SSF52540">
    <property type="entry name" value="P-loop containing nucleoside triphosphate hydrolases"/>
    <property type="match status" value="1"/>
</dbReference>
<feature type="domain" description="RZ-type" evidence="10">
    <location>
        <begin position="2082"/>
        <end position="2154"/>
    </location>
</feature>
<evidence type="ECO:0000256" key="5">
    <source>
        <dbReference type="ARBA" id="ARBA00022771"/>
    </source>
</evidence>
<dbReference type="CDD" id="cd06008">
    <property type="entry name" value="NF-X1-zinc-finger"/>
    <property type="match status" value="1"/>
</dbReference>
<evidence type="ECO:0000256" key="4">
    <source>
        <dbReference type="ARBA" id="ARBA00022737"/>
    </source>
</evidence>
<keyword evidence="4" id="KW-0677">Repeat</keyword>
<evidence type="ECO:0000256" key="2">
    <source>
        <dbReference type="ARBA" id="ARBA00022490"/>
    </source>
</evidence>
<feature type="region of interest" description="Disordered" evidence="9">
    <location>
        <begin position="21"/>
        <end position="67"/>
    </location>
</feature>
<dbReference type="GO" id="GO:0004386">
    <property type="term" value="F:helicase activity"/>
    <property type="evidence" value="ECO:0007669"/>
    <property type="project" value="InterPro"/>
</dbReference>
<sequence length="2158" mass="247912">MAESLADDFYATLASVKRKALHDSGCNTETTKEGNVLPFKRNTSSKNKEEQLDHFRNSTQSKDKQKCEQFPVKEKNITKHSECNVLPKEGKMLHIQDTSKHETFLRKEKGISKNNNYNLPCTHKEVEQAGGRRQHLSSGYSTFGDGWQRVSKCQKGKNKQAKIPSEPGYQKKEVGSSNINYKIRESFQAQAGQGRFLAEGLHQRNRSRGSRIHTEEHILPVQPKQEKDEGMSQQRREQKCGLGYRYLEKLADEEPYKIIMVLANRRSGFETLLKQPLRPDLLILIVKILSKFCKADFEENKAAVLSYACHHDFLDQLSKHIALIPLEVNKQRKENVGNFLEDLLTFLESVIKLLPSKAAEGFENIFMMTDVMMKIFEGQHDTAASIEKLKKNFEYLQAQFKTCVEGEEKKKVGENTNSFALEVPQDNFREISVFPKPEDILTEEPGFVRPNIIDGAYESVDDYLDTQFRLLREDFVSPLREGILEYVNMCDKKRINKINSVRIYRKVFFLNPKIVNDRLGLIVCFDPDRHLKRVIWEHSKRFLFGTLLAFSRDNFTNVIFATVMDRDITELKNGKIVVEISQGFVVSNDIFSHEFVMAESQVYFEPYFHVLKALQNMETESFPMEKYIIHAQISDDLPKYMCTEGGVLLDIDGNTVFALEHNSWPGPLELKLDESQYRAFKSALTKEFVVVQGPPGTGKTFIGLKVATVLLRNAPIWNASSKPMLVVCYTNHALDQFLEGLIPVTDRIVRIGGQSKSLVLEAFNLKEKRRKHRRRAHLSNLSKDIHYRMSDIMRRIKIIQEDLEMIATHQGIISLHALKEFQIIQDQHLNCFASHDRTISENLFIEWLEYGRFDYVPTDEAEGNHYHNQGHNVHADNQAEENFDETEGLQHCMIDDLMDWELDVHIIRSHLTFSLDLGRLEAEIEWSELQRWDLEREIKEDPSLADQMEMQQEISEDLKFKMNYIKRQLSQQGNQNRRTVEYLLQQVNLWQLQGEDRWTLYRYWVDRLRNVLLDELHKVERKLRDEAKMYEEVQQIHDLEILKDSLIVGITTTGAARLKLLMQALQAKIVIVEEAAEVMESHIVVSLTRHCEHLILIGDHQQLRPSPAVFRLARDYNFDISLFERMLKNKMHCDILKVQHRMRPEIVNLIVPTIYPELLNHNSVLKYEKIRGMLNSVFFITHNYPEEEVDDTSSHRNTHEGDFLIALCRYLVLQGYSPSCITILTTYSGQLFYLRSVRKKYGILEKVRITVVDNFQGEENDIILLSLVRSNKEAKIGFLKIENRVCVALSRAKMGFYIIGNMDNLTRSSSIWPKIKESLNKQESLGTHLTLRCQVHPSVFTRVCMAADFHNVPEGGCLQICGTQLQCGHRCKSVCHVRNRDHANMMCHEPCVRVPGHCELQHKCLKLCFEDCGDCRTLVSRTLQCGHTSRLCCYIDLEKYKCAVEVEVELPDCGHKVKKPCHMDINLISCLHACEDRLPCGHSCSLNCHVKDDPDHLEYQCEKPCTRKNVGCKDDHVCIKKCYEECGDCRIPVSKKLPHCEHPALMPCSVDSEIYLCRTKCSKILPCGHPCPNICSAVCGNCQVKVRKQLVGCGHHLQVKCCEEPDPKMCMDPCKRTLPCGHKCTTHCSVACTEKCLELVPCIVRPMCGHSIEIPCYMQRKILAPDSEVLLSLCKIPCGTLLRCGHRCVGTCGECMQGRIHRACKEKCGKTLICGHSCNVPCADTCPPCNRKCNYKCKHSKCSRICGQPCLQCKEPCDWACRHRRCRKLCFEFCDREPCNEPCEKLLPCKHPCIGFCGETCPPLCRICNKDEVTEVFFGTEDDPDARFVYLEDCKHVLEATGLEQWMAQSDGEIKLKDCPLCKTPIAKTQRFMNIVKKIYRDVCHVKSRVFGNRKEIEASRDDLKAELLLVNKHSSTMKESTEFNILYNKLSAELQPVLRKRLNILSATNTATLKVQVEIFRRLAEYYSNTHKALDGESRGKLIAHMDMLLRVVKMQEKKISVQETEDVNMEIQRFYRLCQLYKLKSEGAYRINRSDPEVKGYYEAAHRIAYSIEKFSVECDMELKNALENLSKVLKSAVGITDAERKEIVLAMGYRQGHWYKCPNGHIYIITECGGAMVEARCHVCGAAIGGTNHRLLSTNAVATEMDGATHPAWPQ</sequence>
<organism evidence="11 12">
    <name type="scientific">Zootermopsis nevadensis</name>
    <name type="common">Dampwood termite</name>
    <dbReference type="NCBI Taxonomy" id="136037"/>
    <lineage>
        <taxon>Eukaryota</taxon>
        <taxon>Metazoa</taxon>
        <taxon>Ecdysozoa</taxon>
        <taxon>Arthropoda</taxon>
        <taxon>Hexapoda</taxon>
        <taxon>Insecta</taxon>
        <taxon>Pterygota</taxon>
        <taxon>Neoptera</taxon>
        <taxon>Polyneoptera</taxon>
        <taxon>Dictyoptera</taxon>
        <taxon>Blattodea</taxon>
        <taxon>Blattoidea</taxon>
        <taxon>Termitoidae</taxon>
        <taxon>Termopsidae</taxon>
        <taxon>Zootermopsis</taxon>
    </lineage>
</organism>
<dbReference type="Proteomes" id="UP000027135">
    <property type="component" value="Unassembled WGS sequence"/>
</dbReference>
<dbReference type="GO" id="GO:0008270">
    <property type="term" value="F:zinc ion binding"/>
    <property type="evidence" value="ECO:0007669"/>
    <property type="project" value="UniProtKB-KW"/>
</dbReference>
<dbReference type="InParanoid" id="A0A067R9K1"/>
<keyword evidence="12" id="KW-1185">Reference proteome</keyword>
<evidence type="ECO:0000256" key="8">
    <source>
        <dbReference type="SAM" id="Coils"/>
    </source>
</evidence>
<dbReference type="Pfam" id="PF13086">
    <property type="entry name" value="AAA_11"/>
    <property type="match status" value="2"/>
</dbReference>
<dbReference type="Pfam" id="PF20173">
    <property type="entry name" value="ZnF_RZ-type"/>
    <property type="match status" value="1"/>
</dbReference>
<dbReference type="PANTHER" id="PTHR10887">
    <property type="entry name" value="DNA2/NAM7 HELICASE FAMILY"/>
    <property type="match status" value="1"/>
</dbReference>
<keyword evidence="6" id="KW-0862">Zinc</keyword>
<dbReference type="PROSITE" id="PS51981">
    <property type="entry name" value="ZF_RZ"/>
    <property type="match status" value="1"/>
</dbReference>
<dbReference type="GO" id="GO:0005737">
    <property type="term" value="C:cytoplasm"/>
    <property type="evidence" value="ECO:0007669"/>
    <property type="project" value="UniProtKB-SubCell"/>
</dbReference>
<keyword evidence="7" id="KW-0391">Immunity</keyword>
<dbReference type="InterPro" id="IPR027417">
    <property type="entry name" value="P-loop_NTPase"/>
</dbReference>
<keyword evidence="8" id="KW-0175">Coiled coil</keyword>
<proteinExistence type="predicted"/>
<evidence type="ECO:0000256" key="6">
    <source>
        <dbReference type="ARBA" id="ARBA00022833"/>
    </source>
</evidence>
<dbReference type="OMA" id="ASTAPMW"/>
<dbReference type="GO" id="GO:0002376">
    <property type="term" value="P:immune system process"/>
    <property type="evidence" value="ECO:0007669"/>
    <property type="project" value="UniProtKB-KW"/>
</dbReference>
<evidence type="ECO:0000256" key="1">
    <source>
        <dbReference type="ARBA" id="ARBA00004496"/>
    </source>
</evidence>
<evidence type="ECO:0000313" key="11">
    <source>
        <dbReference type="EMBL" id="KDR19284.1"/>
    </source>
</evidence>
<dbReference type="PANTHER" id="PTHR10887:SF341">
    <property type="entry name" value="NFX1-TYPE ZINC FINGER-CONTAINING PROTEIN 1"/>
    <property type="match status" value="1"/>
</dbReference>
<feature type="coiled-coil region" evidence="8">
    <location>
        <begin position="1013"/>
        <end position="1075"/>
    </location>
</feature>
<evidence type="ECO:0000256" key="9">
    <source>
        <dbReference type="SAM" id="MobiDB-lite"/>
    </source>
</evidence>
<dbReference type="EMBL" id="KK852655">
    <property type="protein sequence ID" value="KDR19284.1"/>
    <property type="molecule type" value="Genomic_DNA"/>
</dbReference>
<keyword evidence="5" id="KW-0863">Zinc-finger</keyword>
<reference evidence="11 12" key="1">
    <citation type="journal article" date="2014" name="Nat. Commun.">
        <title>Molecular traces of alternative social organization in a termite genome.</title>
        <authorList>
            <person name="Terrapon N."/>
            <person name="Li C."/>
            <person name="Robertson H.M."/>
            <person name="Ji L."/>
            <person name="Meng X."/>
            <person name="Booth W."/>
            <person name="Chen Z."/>
            <person name="Childers C.P."/>
            <person name="Glastad K.M."/>
            <person name="Gokhale K."/>
            <person name="Gowin J."/>
            <person name="Gronenberg W."/>
            <person name="Hermansen R.A."/>
            <person name="Hu H."/>
            <person name="Hunt B.G."/>
            <person name="Huylmans A.K."/>
            <person name="Khalil S.M."/>
            <person name="Mitchell R.D."/>
            <person name="Munoz-Torres M.C."/>
            <person name="Mustard J.A."/>
            <person name="Pan H."/>
            <person name="Reese J.T."/>
            <person name="Scharf M.E."/>
            <person name="Sun F."/>
            <person name="Vogel H."/>
            <person name="Xiao J."/>
            <person name="Yang W."/>
            <person name="Yang Z."/>
            <person name="Yang Z."/>
            <person name="Zhou J."/>
            <person name="Zhu J."/>
            <person name="Brent C.S."/>
            <person name="Elsik C.G."/>
            <person name="Goodisman M.A."/>
            <person name="Liberles D.A."/>
            <person name="Roe R.M."/>
            <person name="Vargo E.L."/>
            <person name="Vilcinskas A."/>
            <person name="Wang J."/>
            <person name="Bornberg-Bauer E."/>
            <person name="Korb J."/>
            <person name="Zhang G."/>
            <person name="Liebig J."/>
        </authorList>
    </citation>
    <scope>NUCLEOTIDE SEQUENCE [LARGE SCALE GENOMIC DNA]</scope>
    <source>
        <tissue evidence="11">Whole organism</tissue>
    </source>
</reference>
<dbReference type="InterPro" id="IPR041677">
    <property type="entry name" value="DNA2/NAM7_AAA_11"/>
</dbReference>
<dbReference type="InterPro" id="IPR046439">
    <property type="entry name" value="ZF_RZ_dom"/>
</dbReference>
<keyword evidence="3" id="KW-0479">Metal-binding</keyword>
<feature type="compositionally biased region" description="Basic and acidic residues" evidence="9">
    <location>
        <begin position="46"/>
        <end position="67"/>
    </location>
</feature>
<gene>
    <name evidence="11" type="ORF">L798_06079</name>
</gene>
<dbReference type="InterPro" id="IPR045055">
    <property type="entry name" value="DNA2/NAM7-like"/>
</dbReference>